<feature type="region of interest" description="Disordered" evidence="5">
    <location>
        <begin position="525"/>
        <end position="573"/>
    </location>
</feature>
<feature type="compositionally biased region" description="Basic residues" evidence="5">
    <location>
        <begin position="265"/>
        <end position="275"/>
    </location>
</feature>
<dbReference type="RefSeq" id="WP_260653809.1">
    <property type="nucleotide sequence ID" value="NZ_CP104275.1"/>
</dbReference>
<dbReference type="InterPro" id="IPR002937">
    <property type="entry name" value="Amino_oxidase"/>
</dbReference>
<evidence type="ECO:0000256" key="1">
    <source>
        <dbReference type="ARBA" id="ARBA00004829"/>
    </source>
</evidence>
<evidence type="ECO:0000256" key="4">
    <source>
        <dbReference type="RuleBase" id="RU362075"/>
    </source>
</evidence>
<evidence type="ECO:0000256" key="3">
    <source>
        <dbReference type="ARBA" id="ARBA00023002"/>
    </source>
</evidence>
<dbReference type="PRINTS" id="PR00419">
    <property type="entry name" value="ADXRDTASE"/>
</dbReference>
<evidence type="ECO:0000259" key="6">
    <source>
        <dbReference type="Pfam" id="PF01593"/>
    </source>
</evidence>
<dbReference type="SUPFAM" id="SSF51905">
    <property type="entry name" value="FAD/NAD(P)-binding domain"/>
    <property type="match status" value="1"/>
</dbReference>
<comment type="pathway">
    <text evidence="1 4">Carotenoid biosynthesis.</text>
</comment>
<dbReference type="EMBL" id="CP104275">
    <property type="protein sequence ID" value="UWX98754.1"/>
    <property type="molecule type" value="Genomic_DNA"/>
</dbReference>
<name>A0ABY5YUF4_9MICC</name>
<dbReference type="InterPro" id="IPR014105">
    <property type="entry name" value="Carotenoid/retinoid_OxRdtase"/>
</dbReference>
<evidence type="ECO:0000256" key="5">
    <source>
        <dbReference type="SAM" id="MobiDB-lite"/>
    </source>
</evidence>
<protein>
    <submittedName>
        <fullName evidence="7">Phytoene desaturase family protein</fullName>
        <ecNumber evidence="7">1.-.-.-</ecNumber>
    </submittedName>
</protein>
<dbReference type="Proteomes" id="UP001059859">
    <property type="component" value="Chromosome"/>
</dbReference>
<dbReference type="Gene3D" id="3.50.50.60">
    <property type="entry name" value="FAD/NAD(P)-binding domain"/>
    <property type="match status" value="2"/>
</dbReference>
<proteinExistence type="inferred from homology"/>
<gene>
    <name evidence="7" type="primary">crtI</name>
    <name evidence="7" type="ORF">N2K95_13115</name>
</gene>
<comment type="similarity">
    <text evidence="4">Belongs to the carotenoid/retinoid oxidoreductase family.</text>
</comment>
<evidence type="ECO:0000313" key="8">
    <source>
        <dbReference type="Proteomes" id="UP001059859"/>
    </source>
</evidence>
<dbReference type="GO" id="GO:0016491">
    <property type="term" value="F:oxidoreductase activity"/>
    <property type="evidence" value="ECO:0007669"/>
    <property type="project" value="UniProtKB-KW"/>
</dbReference>
<dbReference type="Pfam" id="PF01593">
    <property type="entry name" value="Amino_oxidase"/>
    <property type="match status" value="1"/>
</dbReference>
<keyword evidence="2 4" id="KW-0125">Carotenoid biosynthesis</keyword>
<keyword evidence="8" id="KW-1185">Reference proteome</keyword>
<dbReference type="PANTHER" id="PTHR43734:SF1">
    <property type="entry name" value="PHYTOENE DESATURASE"/>
    <property type="match status" value="1"/>
</dbReference>
<sequence>MRPRTAVVIGGGITGLATAALLSREGLQVTVLEKQPETGGRAGSWETGGFRFDTGPSWYLMPEVFDHFFRLLGTSAADQLELVRLDPGYRVIFEDTAAPVDVAATREGNIALFESLEPGAGDRLQKYLESAEEVYGMAKKRFLYTTFASFLPLLRPDVLRNGPRLARLLLEPLSTFVAKRFTDPRIRQILGYPAVFLGSSPFTTPSMYHLMSRLDLADGVLYPMGGFHRIVSVISDLARAEGTKVITGAEVTRIRTSAPSGPGRGRSHLRRRRPRAVGVDYRDAEGTVVSLDADLVVSAADLHHTETALLPEELQTYPETYWEHRVPGPGGLLLHLGVQGTLPQLEHHTLLFTRDWEANFEKIFGADTSVPDPASLYVCRPSATDPGAAPEGHENLFVLVPVPSDPSLGAGGIDGAGDPQIEKMADAVIAQLSSWAGIPDLAERIIIRRTVGPQDFVADLNSWRGTLLGPAHILKQSAFFRGTNASRKVEGLLYAGGSTLPGIGLPMCLISAELILKRLRGETGTEALPEPPPWSAQAASWPDGLASSAVPPGGLASSDVPPSSSPPSAGAGA</sequence>
<evidence type="ECO:0000313" key="7">
    <source>
        <dbReference type="EMBL" id="UWX98754.1"/>
    </source>
</evidence>
<accession>A0ABY5YUF4</accession>
<evidence type="ECO:0000256" key="2">
    <source>
        <dbReference type="ARBA" id="ARBA00022746"/>
    </source>
</evidence>
<feature type="compositionally biased region" description="Low complexity" evidence="5">
    <location>
        <begin position="556"/>
        <end position="573"/>
    </location>
</feature>
<organism evidence="7 8">
    <name type="scientific">Arthrobacter zhaoxinii</name>
    <dbReference type="NCBI Taxonomy" id="2964616"/>
    <lineage>
        <taxon>Bacteria</taxon>
        <taxon>Bacillati</taxon>
        <taxon>Actinomycetota</taxon>
        <taxon>Actinomycetes</taxon>
        <taxon>Micrococcales</taxon>
        <taxon>Micrococcaceae</taxon>
        <taxon>Arthrobacter</taxon>
    </lineage>
</organism>
<dbReference type="NCBIfam" id="TIGR02734">
    <property type="entry name" value="crtI_fam"/>
    <property type="match status" value="1"/>
</dbReference>
<feature type="domain" description="Amine oxidase" evidence="6">
    <location>
        <begin position="13"/>
        <end position="512"/>
    </location>
</feature>
<feature type="region of interest" description="Disordered" evidence="5">
    <location>
        <begin position="255"/>
        <end position="275"/>
    </location>
</feature>
<dbReference type="EC" id="1.-.-.-" evidence="7"/>
<reference evidence="7" key="1">
    <citation type="submission" date="2022-09" db="EMBL/GenBank/DDBJ databases">
        <title>Novel species in genus Arthrobacter.</title>
        <authorList>
            <person name="Liu Y."/>
        </authorList>
    </citation>
    <scope>NUCLEOTIDE SEQUENCE</scope>
    <source>
        <strain evidence="7">Zg-Y815</strain>
    </source>
</reference>
<dbReference type="InterPro" id="IPR036188">
    <property type="entry name" value="FAD/NAD-bd_sf"/>
</dbReference>
<keyword evidence="3 4" id="KW-0560">Oxidoreductase</keyword>
<dbReference type="PANTHER" id="PTHR43734">
    <property type="entry name" value="PHYTOENE DESATURASE"/>
    <property type="match status" value="1"/>
</dbReference>